<dbReference type="PROSITE" id="PS00518">
    <property type="entry name" value="ZF_RING_1"/>
    <property type="match status" value="1"/>
</dbReference>
<dbReference type="PROSITE" id="PS51194">
    <property type="entry name" value="HELICASE_CTER"/>
    <property type="match status" value="1"/>
</dbReference>
<sequence length="1312" mass="145016">MPTPPPSNLLPSSSPDPTGEAEAQRGRKRRRVEGMLVAAAKARALHHHRHHHHTAGTGTGTATGTTTGTATGTGSAESSNFRGRRRRRSTSLGLSTSAGPSAPRTPLPPPTTTRTSAARRGAGTAFSTPKPAANLTGSSSDNPQQQQRRRPPLLLPGTVRFRRAALIERSLRSRRVRSQSPSRSRSPAAAAGGGGGVAAGVPEAASLQPGNMWTPSALLNPKAGLVPPVRPQSAGGVPVSSTPPVSSEQPEVSFQFASPGESLDVDSAGIPAHGQNVPQHHPPTMPIFQNGFGQQIERLHNVQERTAVPQPKRRKTMNENDHLPSLSTNSPFSGVGSGVLSQDIKQQRRQSGDSVQPRQVPRSLETIDLTEGDSDTNSLAPIPKDPIKDEEVCYGMVEGASINCHRVPAPKPGMVSINGDDYWPQVKVVLKRKADDRSSRIYVYDYTRRIFGTVDAKTAECLAPLLDSMLQIRTDCRIPTRRKLPGEQIGQPASFNHKFELMVYGPRKFATQVGNHLMARRVNLVSPPRVEVGVKVLNPMAKESRLPTVARFNGAGSSHYHGPPVVRSAEEIRSEVLGVFDSLPKSEELPEADPDERIQTTLLKHQRQALYFMTSRESEQLPDAGQGVVTSTWQRKKDRFGGVLYYNVVTNETQKEQPPPTLGGILADMMGLGKTLSVLSLVTKTLDDAERWSRRAPVQPKAPERKPPHTLHQFEVPKPAALDLTPVRLNAKATLLICPLSTVTNWEEQIKQHIKPGALSYHIYHGPNRIKDVAQLAQYDLVITTYGSVVSELNMRLKKKRGTYPLEEIAWFRIVLDEAHQIREQSTLGFKAVCRLQANRRWAVTGTPVQNKLEDLAALLAFLRLKPFDERPKFLQYIIQPFKVADPEIVPKLRVLIDTITLRRLKDKIHLPPRTDEVVKLNFTPEERQVYDWFAKTAQDRVRVLTGQGAGQDRIMGGRTMIHILRSILQLRLICAHGKDLLNDEDLADLQGMTADTPIDLDSDDEGARPVLQEKKAYEMLYLMQEGNSDNCFRCNCKLGAIEVDDPDSDSQDDLLGYMAQCLHTYCPSCVKFLQNEQIGCDVCAHTDKSSCIELRRKRADMEHESRAAKNKGGTGKIIPDDRYSGPHTKTRALIEELLANKEKSAMCPNEPPFKSVVFSGWTSHLDLIQIALDNAGITYTRLDGKMSRTARNAAMDAFRDDPSVQVILVSIMAGGLGLNLTAGNSVYVMEPQFNPAAEAQAVDRVHRLGQTRAVRTVRFVMRDSFEEKMLQLQDKKKKLASLSMDRDPNDKITDRTEAARQRLMDLRSLFK</sequence>
<reference evidence="10 11" key="1">
    <citation type="submission" date="2018-04" db="EMBL/GenBank/DDBJ databases">
        <authorList>
            <person name="Huttner S."/>
            <person name="Dainat J."/>
        </authorList>
    </citation>
    <scope>NUCLEOTIDE SEQUENCE [LARGE SCALE GENOMIC DNA]</scope>
</reference>
<feature type="domain" description="Helicase C-terminal" evidence="9">
    <location>
        <begin position="1134"/>
        <end position="1293"/>
    </location>
</feature>
<dbReference type="Gene3D" id="3.40.50.10810">
    <property type="entry name" value="Tandem AAA-ATPase domain"/>
    <property type="match status" value="1"/>
</dbReference>
<evidence type="ECO:0000256" key="4">
    <source>
        <dbReference type="ARBA" id="ARBA00022801"/>
    </source>
</evidence>
<proteinExistence type="predicted"/>
<evidence type="ECO:0000313" key="11">
    <source>
        <dbReference type="Proteomes" id="UP000289323"/>
    </source>
</evidence>
<dbReference type="GO" id="GO:0005634">
    <property type="term" value="C:nucleus"/>
    <property type="evidence" value="ECO:0007669"/>
    <property type="project" value="TreeGrafter"/>
</dbReference>
<feature type="region of interest" description="Disordered" evidence="7">
    <location>
        <begin position="170"/>
        <end position="202"/>
    </location>
</feature>
<gene>
    <name evidence="10" type="ORF">TT172_LOCUS6103</name>
</gene>
<dbReference type="CDD" id="cd18008">
    <property type="entry name" value="DEXDc_SHPRH-like"/>
    <property type="match status" value="1"/>
</dbReference>
<evidence type="ECO:0000313" key="10">
    <source>
        <dbReference type="EMBL" id="SPQ23684.1"/>
    </source>
</evidence>
<dbReference type="Gene3D" id="3.40.50.300">
    <property type="entry name" value="P-loop containing nucleotide triphosphate hydrolases"/>
    <property type="match status" value="1"/>
</dbReference>
<dbReference type="InterPro" id="IPR038718">
    <property type="entry name" value="SNF2-like_sf"/>
</dbReference>
<dbReference type="Pfam" id="PF00176">
    <property type="entry name" value="SNF2-rel_dom"/>
    <property type="match status" value="1"/>
</dbReference>
<feature type="compositionally biased region" description="Basic residues" evidence="7">
    <location>
        <begin position="43"/>
        <end position="54"/>
    </location>
</feature>
<evidence type="ECO:0000259" key="9">
    <source>
        <dbReference type="PROSITE" id="PS51194"/>
    </source>
</evidence>
<evidence type="ECO:0000256" key="7">
    <source>
        <dbReference type="SAM" id="MobiDB-lite"/>
    </source>
</evidence>
<keyword evidence="2" id="KW-0547">Nucleotide-binding</keyword>
<dbReference type="EMBL" id="OUUZ01000011">
    <property type="protein sequence ID" value="SPQ23684.1"/>
    <property type="molecule type" value="Genomic_DNA"/>
</dbReference>
<dbReference type="InterPro" id="IPR001650">
    <property type="entry name" value="Helicase_C-like"/>
</dbReference>
<evidence type="ECO:0000256" key="1">
    <source>
        <dbReference type="ARBA" id="ARBA00022723"/>
    </source>
</evidence>
<feature type="region of interest" description="Disordered" evidence="7">
    <location>
        <begin position="1103"/>
        <end position="1123"/>
    </location>
</feature>
<dbReference type="GO" id="GO:0016787">
    <property type="term" value="F:hydrolase activity"/>
    <property type="evidence" value="ECO:0007669"/>
    <property type="project" value="UniProtKB-KW"/>
</dbReference>
<feature type="region of interest" description="Disordered" evidence="7">
    <location>
        <begin position="305"/>
        <end position="384"/>
    </location>
</feature>
<dbReference type="InterPro" id="IPR050628">
    <property type="entry name" value="SNF2_RAD54_helicase_TF"/>
</dbReference>
<keyword evidence="3" id="KW-0863">Zinc-finger</keyword>
<keyword evidence="6" id="KW-0067">ATP-binding</keyword>
<feature type="region of interest" description="Disordered" evidence="7">
    <location>
        <begin position="693"/>
        <end position="713"/>
    </location>
</feature>
<feature type="region of interest" description="Disordered" evidence="7">
    <location>
        <begin position="1"/>
        <end position="158"/>
    </location>
</feature>
<dbReference type="InterPro" id="IPR049730">
    <property type="entry name" value="SNF2/RAD54-like_C"/>
</dbReference>
<dbReference type="GO" id="GO:0008094">
    <property type="term" value="F:ATP-dependent activity, acting on DNA"/>
    <property type="evidence" value="ECO:0007669"/>
    <property type="project" value="TreeGrafter"/>
</dbReference>
<feature type="compositionally biased region" description="Low complexity" evidence="7">
    <location>
        <begin position="9"/>
        <end position="18"/>
    </location>
</feature>
<evidence type="ECO:0000256" key="3">
    <source>
        <dbReference type="ARBA" id="ARBA00022771"/>
    </source>
</evidence>
<feature type="compositionally biased region" description="Low complexity" evidence="7">
    <location>
        <begin position="178"/>
        <end position="190"/>
    </location>
</feature>
<name>A0A446BMG6_9PEZI</name>
<feature type="domain" description="Helicase ATP-binding" evidence="8">
    <location>
        <begin position="655"/>
        <end position="866"/>
    </location>
</feature>
<dbReference type="SMART" id="SM00487">
    <property type="entry name" value="DEXDc"/>
    <property type="match status" value="1"/>
</dbReference>
<dbReference type="SMART" id="SM00490">
    <property type="entry name" value="HELICc"/>
    <property type="match status" value="1"/>
</dbReference>
<keyword evidence="1" id="KW-0479">Metal-binding</keyword>
<feature type="compositionally biased region" description="Low complexity" evidence="7">
    <location>
        <begin position="90"/>
        <end position="102"/>
    </location>
</feature>
<dbReference type="CDD" id="cd18793">
    <property type="entry name" value="SF2_C_SNF"/>
    <property type="match status" value="1"/>
</dbReference>
<evidence type="ECO:0000256" key="2">
    <source>
        <dbReference type="ARBA" id="ARBA00022741"/>
    </source>
</evidence>
<dbReference type="PROSITE" id="PS51192">
    <property type="entry name" value="HELICASE_ATP_BIND_1"/>
    <property type="match status" value="1"/>
</dbReference>
<feature type="compositionally biased region" description="Low complexity" evidence="7">
    <location>
        <begin position="60"/>
        <end position="74"/>
    </location>
</feature>
<dbReference type="SUPFAM" id="SSF52540">
    <property type="entry name" value="P-loop containing nucleoside triphosphate hydrolases"/>
    <property type="match status" value="2"/>
</dbReference>
<dbReference type="GO" id="GO:0006281">
    <property type="term" value="P:DNA repair"/>
    <property type="evidence" value="ECO:0007669"/>
    <property type="project" value="TreeGrafter"/>
</dbReference>
<dbReference type="GO" id="GO:0005524">
    <property type="term" value="F:ATP binding"/>
    <property type="evidence" value="ECO:0007669"/>
    <property type="project" value="UniProtKB-KW"/>
</dbReference>
<evidence type="ECO:0000256" key="6">
    <source>
        <dbReference type="ARBA" id="ARBA00022840"/>
    </source>
</evidence>
<dbReference type="InterPro" id="IPR000330">
    <property type="entry name" value="SNF2_N"/>
</dbReference>
<feature type="compositionally biased region" description="Low complexity" evidence="7">
    <location>
        <begin position="112"/>
        <end position="125"/>
    </location>
</feature>
<evidence type="ECO:0000256" key="5">
    <source>
        <dbReference type="ARBA" id="ARBA00022833"/>
    </source>
</evidence>
<accession>A0A446BMG6</accession>
<keyword evidence="4" id="KW-0378">Hydrolase</keyword>
<dbReference type="InterPro" id="IPR014001">
    <property type="entry name" value="Helicase_ATP-bd"/>
</dbReference>
<dbReference type="PANTHER" id="PTHR45626">
    <property type="entry name" value="TRANSCRIPTION TERMINATION FACTOR 2-RELATED"/>
    <property type="match status" value="1"/>
</dbReference>
<organism evidence="10 11">
    <name type="scientific">Thermothielavioides terrestris</name>
    <dbReference type="NCBI Taxonomy" id="2587410"/>
    <lineage>
        <taxon>Eukaryota</taxon>
        <taxon>Fungi</taxon>
        <taxon>Dikarya</taxon>
        <taxon>Ascomycota</taxon>
        <taxon>Pezizomycotina</taxon>
        <taxon>Sordariomycetes</taxon>
        <taxon>Sordariomycetidae</taxon>
        <taxon>Sordariales</taxon>
        <taxon>Chaetomiaceae</taxon>
        <taxon>Thermothielavioides</taxon>
    </lineage>
</organism>
<keyword evidence="5" id="KW-0862">Zinc</keyword>
<dbReference type="InterPro" id="IPR027417">
    <property type="entry name" value="P-loop_NTPase"/>
</dbReference>
<dbReference type="PANTHER" id="PTHR45626:SF52">
    <property type="entry name" value="SINGLE-STRANDED DNA-DEPENDENT ATPASE (EUROFUNG)"/>
    <property type="match status" value="1"/>
</dbReference>
<dbReference type="GO" id="GO:0008270">
    <property type="term" value="F:zinc ion binding"/>
    <property type="evidence" value="ECO:0007669"/>
    <property type="project" value="UniProtKB-KW"/>
</dbReference>
<evidence type="ECO:0000259" key="8">
    <source>
        <dbReference type="PROSITE" id="PS51192"/>
    </source>
</evidence>
<dbReference type="InterPro" id="IPR017907">
    <property type="entry name" value="Znf_RING_CS"/>
</dbReference>
<protein>
    <submittedName>
        <fullName evidence="10">977a9ae3-5912-4218-af96-2e6c73c23681</fullName>
    </submittedName>
</protein>
<dbReference type="Proteomes" id="UP000289323">
    <property type="component" value="Unassembled WGS sequence"/>
</dbReference>
<dbReference type="Pfam" id="PF00271">
    <property type="entry name" value="Helicase_C"/>
    <property type="match status" value="1"/>
</dbReference>